<dbReference type="Proteomes" id="UP000238650">
    <property type="component" value="Unassembled WGS sequence"/>
</dbReference>
<feature type="compositionally biased region" description="Low complexity" evidence="1">
    <location>
        <begin position="122"/>
        <end position="139"/>
    </location>
</feature>
<feature type="domain" description="SHOCT" evidence="2">
    <location>
        <begin position="145"/>
        <end position="172"/>
    </location>
</feature>
<evidence type="ECO:0000313" key="4">
    <source>
        <dbReference type="Proteomes" id="UP000238650"/>
    </source>
</evidence>
<gene>
    <name evidence="3" type="ORF">B4915_08725</name>
</gene>
<feature type="region of interest" description="Disordered" evidence="1">
    <location>
        <begin position="122"/>
        <end position="142"/>
    </location>
</feature>
<dbReference type="RefSeq" id="WP_105805418.1">
    <property type="nucleotide sequence ID" value="NZ_MWZD01000017.1"/>
</dbReference>
<comment type="caution">
    <text evidence="3">The sequence shown here is derived from an EMBL/GenBank/DDBJ whole genome shotgun (WGS) entry which is preliminary data.</text>
</comment>
<dbReference type="InterPro" id="IPR018649">
    <property type="entry name" value="SHOCT"/>
</dbReference>
<proteinExistence type="predicted"/>
<sequence length="175" mass="18788">MTGMQPIYEITSHIAGKNAQVRIWPDRLEWSRKGLMSTGAKAGVAVATAGLSYLATGIRGKREGETIPIRSISHVQRGNSRLQDKVIVKSSAGDVEMRVSRSEADQLISILNALINGTHPSVQTAQTQAPASAQQSQPTMPDVSAQLQQLAGLRDAGILTEAEFEAKKAEILARM</sequence>
<evidence type="ECO:0000313" key="3">
    <source>
        <dbReference type="EMBL" id="PRI10958.1"/>
    </source>
</evidence>
<organism evidence="3 4">
    <name type="scientific">Leucobacter massiliensis</name>
    <dbReference type="NCBI Taxonomy" id="1686285"/>
    <lineage>
        <taxon>Bacteria</taxon>
        <taxon>Bacillati</taxon>
        <taxon>Actinomycetota</taxon>
        <taxon>Actinomycetes</taxon>
        <taxon>Micrococcales</taxon>
        <taxon>Microbacteriaceae</taxon>
        <taxon>Leucobacter</taxon>
    </lineage>
</organism>
<reference evidence="3 4" key="1">
    <citation type="journal article" date="2017" name="New Microbes New Infect">
        <title>Genome sequence of 'Leucobacter massiliensis' sp. nov. isolated from human pharynx after travel to the 2014 Hajj.</title>
        <authorList>
            <person name="Leangapichart T."/>
            <person name="Gautret P."/>
            <person name="Nguyen T.T."/>
            <person name="Armstrong N."/>
            <person name="Rolain J.M."/>
        </authorList>
    </citation>
    <scope>NUCLEOTIDE SEQUENCE [LARGE SCALE GENOMIC DNA]</scope>
    <source>
        <strain evidence="3 4">122RC15</strain>
    </source>
</reference>
<dbReference type="EMBL" id="MWZD01000017">
    <property type="protein sequence ID" value="PRI10958.1"/>
    <property type="molecule type" value="Genomic_DNA"/>
</dbReference>
<evidence type="ECO:0000256" key="1">
    <source>
        <dbReference type="SAM" id="MobiDB-lite"/>
    </source>
</evidence>
<accession>A0A2S9QMY9</accession>
<dbReference type="Pfam" id="PF09851">
    <property type="entry name" value="SHOCT"/>
    <property type="match status" value="1"/>
</dbReference>
<name>A0A2S9QMY9_9MICO</name>
<dbReference type="AlphaFoldDB" id="A0A2S9QMY9"/>
<dbReference type="OrthoDB" id="5996503at2"/>
<keyword evidence="4" id="KW-1185">Reference proteome</keyword>
<protein>
    <recommendedName>
        <fullName evidence="2">SHOCT domain-containing protein</fullName>
    </recommendedName>
</protein>
<evidence type="ECO:0000259" key="2">
    <source>
        <dbReference type="Pfam" id="PF09851"/>
    </source>
</evidence>